<dbReference type="Proteomes" id="UP000320209">
    <property type="component" value="Unassembled WGS sequence"/>
</dbReference>
<name>A0A543A1G2_9ACTN</name>
<evidence type="ECO:0000256" key="1">
    <source>
        <dbReference type="ARBA" id="ARBA00004127"/>
    </source>
</evidence>
<keyword evidence="4 5" id="KW-0472">Membrane</keyword>
<comment type="subcellular location">
    <subcellularLocation>
        <location evidence="1">Endomembrane system</location>
        <topology evidence="1">Multi-pass membrane protein</topology>
    </subcellularLocation>
</comment>
<dbReference type="AlphaFoldDB" id="A0A543A1G2"/>
<keyword evidence="3 5" id="KW-1133">Transmembrane helix</keyword>
<evidence type="ECO:0000256" key="5">
    <source>
        <dbReference type="SAM" id="Phobius"/>
    </source>
</evidence>
<reference evidence="7 8" key="1">
    <citation type="submission" date="2019-06" db="EMBL/GenBank/DDBJ databases">
        <title>Sequencing the genomes of 1000 actinobacteria strains.</title>
        <authorList>
            <person name="Klenk H.-P."/>
        </authorList>
    </citation>
    <scope>NUCLEOTIDE SEQUENCE [LARGE SCALE GENOMIC DNA]</scope>
    <source>
        <strain evidence="7 8">DSM 25218</strain>
    </source>
</reference>
<evidence type="ECO:0000256" key="3">
    <source>
        <dbReference type="ARBA" id="ARBA00022989"/>
    </source>
</evidence>
<evidence type="ECO:0000313" key="7">
    <source>
        <dbReference type="EMBL" id="TQL66394.1"/>
    </source>
</evidence>
<gene>
    <name evidence="7" type="ORF">FB381_0249</name>
</gene>
<protein>
    <submittedName>
        <fullName evidence="7">Putative membrane protein</fullName>
    </submittedName>
</protein>
<feature type="transmembrane region" description="Helical" evidence="5">
    <location>
        <begin position="57"/>
        <end position="79"/>
    </location>
</feature>
<accession>A0A543A1G2</accession>
<dbReference type="EMBL" id="VFOV01000001">
    <property type="protein sequence ID" value="TQL66394.1"/>
    <property type="molecule type" value="Genomic_DNA"/>
</dbReference>
<dbReference type="OrthoDB" id="582337at2"/>
<keyword evidence="8" id="KW-1185">Reference proteome</keyword>
<feature type="transmembrane region" description="Helical" evidence="5">
    <location>
        <begin position="31"/>
        <end position="51"/>
    </location>
</feature>
<dbReference type="RefSeq" id="WP_141778603.1">
    <property type="nucleotide sequence ID" value="NZ_VFOV01000001.1"/>
</dbReference>
<feature type="transmembrane region" description="Helical" evidence="5">
    <location>
        <begin position="100"/>
        <end position="121"/>
    </location>
</feature>
<feature type="domain" description="DUF202" evidence="6">
    <location>
        <begin position="22"/>
        <end position="88"/>
    </location>
</feature>
<organism evidence="7 8">
    <name type="scientific">Nocardioides albertanoniae</name>
    <dbReference type="NCBI Taxonomy" id="1175486"/>
    <lineage>
        <taxon>Bacteria</taxon>
        <taxon>Bacillati</taxon>
        <taxon>Actinomycetota</taxon>
        <taxon>Actinomycetes</taxon>
        <taxon>Propionibacteriales</taxon>
        <taxon>Nocardioidaceae</taxon>
        <taxon>Nocardioides</taxon>
    </lineage>
</organism>
<comment type="caution">
    <text evidence="7">The sequence shown here is derived from an EMBL/GenBank/DDBJ whole genome shotgun (WGS) entry which is preliminary data.</text>
</comment>
<proteinExistence type="predicted"/>
<dbReference type="Pfam" id="PF02656">
    <property type="entry name" value="DUF202"/>
    <property type="match status" value="1"/>
</dbReference>
<evidence type="ECO:0000259" key="6">
    <source>
        <dbReference type="Pfam" id="PF02656"/>
    </source>
</evidence>
<keyword evidence="2 5" id="KW-0812">Transmembrane</keyword>
<dbReference type="InterPro" id="IPR003807">
    <property type="entry name" value="DUF202"/>
</dbReference>
<sequence>MTRAGSIWRPRVFDVGTEPDPRFSLANERTLLAWLRTGLAWQAGGVALAAVDLPIHPAAKLVAAVLLLLLGIASVMHGLRTWMRSEHALRTDQPLPHSRSAVAIVLGGALSGAVLLLGLAIGP</sequence>
<evidence type="ECO:0000313" key="8">
    <source>
        <dbReference type="Proteomes" id="UP000320209"/>
    </source>
</evidence>
<evidence type="ECO:0000256" key="2">
    <source>
        <dbReference type="ARBA" id="ARBA00022692"/>
    </source>
</evidence>
<dbReference type="GO" id="GO:0012505">
    <property type="term" value="C:endomembrane system"/>
    <property type="evidence" value="ECO:0007669"/>
    <property type="project" value="UniProtKB-SubCell"/>
</dbReference>
<evidence type="ECO:0000256" key="4">
    <source>
        <dbReference type="ARBA" id="ARBA00023136"/>
    </source>
</evidence>